<dbReference type="OrthoDB" id="10615743at2759"/>
<accession>A0A8X7CLY6</accession>
<protein>
    <submittedName>
        <fullName evidence="1">Uncharacterized protein</fullName>
    </submittedName>
</protein>
<organism evidence="1 2">
    <name type="scientific">Trichonephila inaurata madagascariensis</name>
    <dbReference type="NCBI Taxonomy" id="2747483"/>
    <lineage>
        <taxon>Eukaryota</taxon>
        <taxon>Metazoa</taxon>
        <taxon>Ecdysozoa</taxon>
        <taxon>Arthropoda</taxon>
        <taxon>Chelicerata</taxon>
        <taxon>Arachnida</taxon>
        <taxon>Araneae</taxon>
        <taxon>Araneomorphae</taxon>
        <taxon>Entelegynae</taxon>
        <taxon>Araneoidea</taxon>
        <taxon>Nephilidae</taxon>
        <taxon>Trichonephila</taxon>
        <taxon>Trichonephila inaurata</taxon>
    </lineage>
</organism>
<gene>
    <name evidence="1" type="ORF">TNIN_118961</name>
</gene>
<dbReference type="EMBL" id="BMAV01022692">
    <property type="protein sequence ID" value="GFY77884.1"/>
    <property type="molecule type" value="Genomic_DNA"/>
</dbReference>
<reference evidence="1" key="1">
    <citation type="submission" date="2020-08" db="EMBL/GenBank/DDBJ databases">
        <title>Multicomponent nature underlies the extraordinary mechanical properties of spider dragline silk.</title>
        <authorList>
            <person name="Kono N."/>
            <person name="Nakamura H."/>
            <person name="Mori M."/>
            <person name="Yoshida Y."/>
            <person name="Ohtoshi R."/>
            <person name="Malay A.D."/>
            <person name="Moran D.A.P."/>
            <person name="Tomita M."/>
            <person name="Numata K."/>
            <person name="Arakawa K."/>
        </authorList>
    </citation>
    <scope>NUCLEOTIDE SEQUENCE</scope>
</reference>
<evidence type="ECO:0000313" key="2">
    <source>
        <dbReference type="Proteomes" id="UP000886998"/>
    </source>
</evidence>
<proteinExistence type="predicted"/>
<keyword evidence="2" id="KW-1185">Reference proteome</keyword>
<dbReference type="Proteomes" id="UP000886998">
    <property type="component" value="Unassembled WGS sequence"/>
</dbReference>
<name>A0A8X7CLY6_9ARAC</name>
<comment type="caution">
    <text evidence="1">The sequence shown here is derived from an EMBL/GenBank/DDBJ whole genome shotgun (WGS) entry which is preliminary data.</text>
</comment>
<evidence type="ECO:0000313" key="1">
    <source>
        <dbReference type="EMBL" id="GFY77884.1"/>
    </source>
</evidence>
<dbReference type="AlphaFoldDB" id="A0A8X7CLY6"/>
<sequence>MGSSADRVAGPLQDSKFSRNTCTLGGTHVHFACTKRCTIKKEGGLRATKQGSELLAGPPPSCQGGLSVLRLSAKSVFFICLPGANERATPQSFACYESTVMYMGLRVGFMNLEISYKTYFMEFTRKLFVPVLGEER</sequence>